<dbReference type="KEGG" id="rhom:FRIFI_0847"/>
<protein>
    <submittedName>
        <fullName evidence="3">Uncharacterized protein</fullName>
    </submittedName>
</protein>
<keyword evidence="2" id="KW-1133">Transmembrane helix</keyword>
<name>A0A2P2BPW3_9FIRM</name>
<dbReference type="AlphaFoldDB" id="A0A2P2BPW3"/>
<keyword evidence="2" id="KW-0812">Transmembrane</keyword>
<gene>
    <name evidence="3" type="ORF">FRIFI_0847</name>
</gene>
<dbReference type="EMBL" id="LN650648">
    <property type="protein sequence ID" value="CEI72390.1"/>
    <property type="molecule type" value="Genomic_DNA"/>
</dbReference>
<reference evidence="3 4" key="1">
    <citation type="submission" date="2014-09" db="EMBL/GenBank/DDBJ databases">
        <authorList>
            <person name="Hornung B.V."/>
        </authorList>
    </citation>
    <scope>NUCLEOTIDE SEQUENCE [LARGE SCALE GENOMIC DNA]</scope>
    <source>
        <strain evidence="3 4">FRIFI</strain>
    </source>
</reference>
<sequence>MKKNKLRLFPLLLVALFTFLVTFNSLSMIKSEAYGKDLGEVAYSRSRSSFHSSSSSKSYSKPKSIKPSSGSFSSKPSSSLKSSKSSKPQSTIKPDSGGFTTKPSDNSNIDSKTDSKSNSTIKPDSGSFSTKPKNESNENNSNTNKKYYDYDEPKSSRPIFGGGYYSGGFSPFGRMFYSFSMSSWIVKLVVILTIVVVLYIAIDFIKNRRDGD</sequence>
<evidence type="ECO:0000256" key="1">
    <source>
        <dbReference type="SAM" id="MobiDB-lite"/>
    </source>
</evidence>
<organism evidence="3 4">
    <name type="scientific">Romboutsia hominis</name>
    <dbReference type="NCBI Taxonomy" id="1507512"/>
    <lineage>
        <taxon>Bacteria</taxon>
        <taxon>Bacillati</taxon>
        <taxon>Bacillota</taxon>
        <taxon>Clostridia</taxon>
        <taxon>Peptostreptococcales</taxon>
        <taxon>Peptostreptococcaceae</taxon>
        <taxon>Romboutsia</taxon>
    </lineage>
</organism>
<proteinExistence type="predicted"/>
<evidence type="ECO:0000313" key="3">
    <source>
        <dbReference type="EMBL" id="CEI72390.1"/>
    </source>
</evidence>
<accession>A0A2P2BPW3</accession>
<dbReference type="RefSeq" id="WP_092926658.1">
    <property type="nucleotide sequence ID" value="NZ_JAKNTL010000007.1"/>
</dbReference>
<keyword evidence="4" id="KW-1185">Reference proteome</keyword>
<feature type="compositionally biased region" description="Polar residues" evidence="1">
    <location>
        <begin position="98"/>
        <end position="128"/>
    </location>
</feature>
<feature type="region of interest" description="Disordered" evidence="1">
    <location>
        <begin position="45"/>
        <end position="150"/>
    </location>
</feature>
<evidence type="ECO:0000313" key="4">
    <source>
        <dbReference type="Proteomes" id="UP000245695"/>
    </source>
</evidence>
<feature type="compositionally biased region" description="Low complexity" evidence="1">
    <location>
        <begin position="45"/>
        <end position="90"/>
    </location>
</feature>
<keyword evidence="2" id="KW-0472">Membrane</keyword>
<feature type="transmembrane region" description="Helical" evidence="2">
    <location>
        <begin position="184"/>
        <end position="205"/>
    </location>
</feature>
<dbReference type="Proteomes" id="UP000245695">
    <property type="component" value="Chromosome 1"/>
</dbReference>
<evidence type="ECO:0000256" key="2">
    <source>
        <dbReference type="SAM" id="Phobius"/>
    </source>
</evidence>